<dbReference type="InterPro" id="IPR016187">
    <property type="entry name" value="CTDL_fold"/>
</dbReference>
<sequence length="203" mass="22523">MAPMIAYIMLPAMQLVCNVVIPDIDSRVALGVLKNGNVSIVDCSPIVQHDADPNSNPNESMLPPYIEMPMTTLPDGYESFPEVGAAFKYHSDEAVTWQAATKKCIEEGGSLAAIDSWHKFDILKLLVTPPSHIHVGFTRMYESKDWVDVRTGSPSATVPWAIDEPWGDYYCVRMHPTTLGLLSDTCSARRHYVCEIEIPRGNN</sequence>
<reference evidence="4" key="1">
    <citation type="submission" date="2025-08" db="UniProtKB">
        <authorList>
            <consortium name="RefSeq"/>
        </authorList>
    </citation>
    <scope>IDENTIFICATION</scope>
    <source>
        <tissue evidence="4">Thorax and Abdomen</tissue>
    </source>
</reference>
<dbReference type="PROSITE" id="PS50041">
    <property type="entry name" value="C_TYPE_LECTIN_2"/>
    <property type="match status" value="1"/>
</dbReference>
<evidence type="ECO:0000256" key="1">
    <source>
        <dbReference type="ARBA" id="ARBA00023157"/>
    </source>
</evidence>
<dbReference type="Pfam" id="PF00059">
    <property type="entry name" value="Lectin_C"/>
    <property type="match status" value="1"/>
</dbReference>
<dbReference type="GeneID" id="107217538"/>
<dbReference type="InParanoid" id="A0A6J0B6D2"/>
<gene>
    <name evidence="4" type="primary">LOC107217538</name>
</gene>
<dbReference type="InterPro" id="IPR018378">
    <property type="entry name" value="C-type_lectin_CS"/>
</dbReference>
<feature type="domain" description="C-type lectin" evidence="2">
    <location>
        <begin position="82"/>
        <end position="195"/>
    </location>
</feature>
<dbReference type="RefSeq" id="XP_015510589.2">
    <property type="nucleotide sequence ID" value="XM_015655103.2"/>
</dbReference>
<name>A0A6J0B6D2_NEOLC</name>
<dbReference type="OrthoDB" id="7357196at2759"/>
<evidence type="ECO:0000313" key="4">
    <source>
        <dbReference type="RefSeq" id="XP_015510589.2"/>
    </source>
</evidence>
<dbReference type="SUPFAM" id="SSF56436">
    <property type="entry name" value="C-type lectin-like"/>
    <property type="match status" value="1"/>
</dbReference>
<dbReference type="Gene3D" id="3.10.100.10">
    <property type="entry name" value="Mannose-Binding Protein A, subunit A"/>
    <property type="match status" value="1"/>
</dbReference>
<evidence type="ECO:0000313" key="3">
    <source>
        <dbReference type="Proteomes" id="UP000829291"/>
    </source>
</evidence>
<protein>
    <submittedName>
        <fullName evidence="4">Uncharacterized protein LOC107217538</fullName>
    </submittedName>
</protein>
<dbReference type="FunCoup" id="A0A6J0B6D2">
    <property type="interactions" value="93"/>
</dbReference>
<proteinExistence type="predicted"/>
<dbReference type="InterPro" id="IPR001304">
    <property type="entry name" value="C-type_lectin-like"/>
</dbReference>
<dbReference type="KEGG" id="nlo:107217538"/>
<evidence type="ECO:0000259" key="2">
    <source>
        <dbReference type="PROSITE" id="PS50041"/>
    </source>
</evidence>
<dbReference type="Proteomes" id="UP000829291">
    <property type="component" value="Chromosome 2"/>
</dbReference>
<accession>A0A6J0B6D2</accession>
<organism evidence="4">
    <name type="scientific">Neodiprion lecontei</name>
    <name type="common">Redheaded pine sawfly</name>
    <dbReference type="NCBI Taxonomy" id="441921"/>
    <lineage>
        <taxon>Eukaryota</taxon>
        <taxon>Metazoa</taxon>
        <taxon>Ecdysozoa</taxon>
        <taxon>Arthropoda</taxon>
        <taxon>Hexapoda</taxon>
        <taxon>Insecta</taxon>
        <taxon>Pterygota</taxon>
        <taxon>Neoptera</taxon>
        <taxon>Endopterygota</taxon>
        <taxon>Hymenoptera</taxon>
        <taxon>Tenthredinoidea</taxon>
        <taxon>Diprionidae</taxon>
        <taxon>Diprioninae</taxon>
        <taxon>Neodiprion</taxon>
    </lineage>
</organism>
<dbReference type="SMART" id="SM00034">
    <property type="entry name" value="CLECT"/>
    <property type="match status" value="1"/>
</dbReference>
<keyword evidence="3" id="KW-1185">Reference proteome</keyword>
<dbReference type="CDD" id="cd00037">
    <property type="entry name" value="CLECT"/>
    <property type="match status" value="1"/>
</dbReference>
<dbReference type="PROSITE" id="PS00615">
    <property type="entry name" value="C_TYPE_LECTIN_1"/>
    <property type="match status" value="1"/>
</dbReference>
<dbReference type="InterPro" id="IPR016186">
    <property type="entry name" value="C-type_lectin-like/link_sf"/>
</dbReference>
<keyword evidence="1" id="KW-1015">Disulfide bond</keyword>